<sequence length="199" mass="21453">LGQIQLNEKVTISQVNIPCSTGFYHHIESVLIPSYMDKILPNRCSEILTKEVKGICINCHYGTPTCPQPGDVPTEKTTVCTYYSSSWAGVKSFSGCSRICNREVKAPKCCPGFYGADCIPCPGGYRTPCNGQGKCSDGITGTGLCFCESDYMGTACEQCRQKDVFGPICNETCTCLYGHCDDGPKGTGTCKNATCQQGR</sequence>
<dbReference type="Pfam" id="PF24887">
    <property type="entry name" value="EGF_STAB1-2"/>
    <property type="match status" value="1"/>
</dbReference>
<evidence type="ECO:0000259" key="6">
    <source>
        <dbReference type="PROSITE" id="PS50026"/>
    </source>
</evidence>
<comment type="caution">
    <text evidence="5">Lacks conserved residue(s) required for the propagation of feature annotation.</text>
</comment>
<dbReference type="InterPro" id="IPR056806">
    <property type="entry name" value="EGF_STAB1-2"/>
</dbReference>
<feature type="disulfide bond" evidence="5">
    <location>
        <begin position="147"/>
        <end position="156"/>
    </location>
</feature>
<evidence type="ECO:0000256" key="2">
    <source>
        <dbReference type="ARBA" id="ARBA00023136"/>
    </source>
</evidence>
<dbReference type="InterPro" id="IPR000742">
    <property type="entry name" value="EGF"/>
</dbReference>
<dbReference type="PANTHER" id="PTHR24038:SF11">
    <property type="entry name" value="INTEGRIN BETA-LIKE PROTEIN E"/>
    <property type="match status" value="1"/>
</dbReference>
<dbReference type="AlphaFoldDB" id="A0A0B6XYA0"/>
<keyword evidence="3 5" id="KW-1015">Disulfide bond</keyword>
<keyword evidence="5" id="KW-0245">EGF-like domain</keyword>
<feature type="domain" description="EGF-like" evidence="6">
    <location>
        <begin position="117"/>
        <end position="157"/>
    </location>
</feature>
<reference evidence="7" key="1">
    <citation type="submission" date="2014-12" db="EMBL/GenBank/DDBJ databases">
        <title>Insight into the proteome of Arion vulgaris.</title>
        <authorList>
            <person name="Aradska J."/>
            <person name="Bulat T."/>
            <person name="Smidak R."/>
            <person name="Sarate P."/>
            <person name="Gangsoo J."/>
            <person name="Sialana F."/>
            <person name="Bilban M."/>
            <person name="Lubec G."/>
        </authorList>
    </citation>
    <scope>NUCLEOTIDE SEQUENCE</scope>
    <source>
        <tissue evidence="7">Skin</tissue>
    </source>
</reference>
<name>A0A0B6XYA0_9EUPU</name>
<gene>
    <name evidence="7" type="primary">ORF3533</name>
</gene>
<evidence type="ECO:0000256" key="1">
    <source>
        <dbReference type="ARBA" id="ARBA00004370"/>
    </source>
</evidence>
<protein>
    <recommendedName>
        <fullName evidence="6">EGF-like domain-containing protein</fullName>
    </recommendedName>
</protein>
<keyword evidence="2" id="KW-0472">Membrane</keyword>
<comment type="subcellular location">
    <subcellularLocation>
        <location evidence="1">Membrane</location>
    </subcellularLocation>
</comment>
<dbReference type="PROSITE" id="PS00022">
    <property type="entry name" value="EGF_1"/>
    <property type="match status" value="1"/>
</dbReference>
<dbReference type="GO" id="GO:0016020">
    <property type="term" value="C:membrane"/>
    <property type="evidence" value="ECO:0007669"/>
    <property type="project" value="UniProtKB-SubCell"/>
</dbReference>
<dbReference type="EMBL" id="HACG01001415">
    <property type="protein sequence ID" value="CEK48280.1"/>
    <property type="molecule type" value="Transcribed_RNA"/>
</dbReference>
<evidence type="ECO:0000256" key="5">
    <source>
        <dbReference type="PROSITE-ProRule" id="PRU00076"/>
    </source>
</evidence>
<evidence type="ECO:0000256" key="4">
    <source>
        <dbReference type="ARBA" id="ARBA00023180"/>
    </source>
</evidence>
<dbReference type="PROSITE" id="PS50026">
    <property type="entry name" value="EGF_3"/>
    <property type="match status" value="1"/>
</dbReference>
<evidence type="ECO:0000256" key="3">
    <source>
        <dbReference type="ARBA" id="ARBA00023157"/>
    </source>
</evidence>
<feature type="non-terminal residue" evidence="7">
    <location>
        <position position="199"/>
    </location>
</feature>
<evidence type="ECO:0000313" key="7">
    <source>
        <dbReference type="EMBL" id="CEK48280.1"/>
    </source>
</evidence>
<accession>A0A0B6XYA0</accession>
<dbReference type="PANTHER" id="PTHR24038">
    <property type="entry name" value="STABILIN"/>
    <property type="match status" value="1"/>
</dbReference>
<feature type="non-terminal residue" evidence="7">
    <location>
        <position position="1"/>
    </location>
</feature>
<organism evidence="7">
    <name type="scientific">Arion vulgaris</name>
    <dbReference type="NCBI Taxonomy" id="1028688"/>
    <lineage>
        <taxon>Eukaryota</taxon>
        <taxon>Metazoa</taxon>
        <taxon>Spiralia</taxon>
        <taxon>Lophotrochozoa</taxon>
        <taxon>Mollusca</taxon>
        <taxon>Gastropoda</taxon>
        <taxon>Heterobranchia</taxon>
        <taxon>Euthyneura</taxon>
        <taxon>Panpulmonata</taxon>
        <taxon>Eupulmonata</taxon>
        <taxon>Stylommatophora</taxon>
        <taxon>Helicina</taxon>
        <taxon>Arionoidea</taxon>
        <taxon>Arionidae</taxon>
        <taxon>Arion</taxon>
    </lineage>
</organism>
<keyword evidence="4" id="KW-0325">Glycoprotein</keyword>
<proteinExistence type="predicted"/>